<dbReference type="Proteomes" id="UP001302367">
    <property type="component" value="Chromosome 3"/>
</dbReference>
<reference evidence="3 5" key="2">
    <citation type="submission" date="2023-09" db="EMBL/GenBank/DDBJ databases">
        <title>Complete-Gapless Cercospora beticola genome.</title>
        <authorList>
            <person name="Wyatt N.A."/>
            <person name="Spanner R.E."/>
            <person name="Bolton M.D."/>
        </authorList>
    </citation>
    <scope>NUCLEOTIDE SEQUENCE [LARGE SCALE GENOMIC DNA]</scope>
    <source>
        <strain evidence="3">Cb09-40</strain>
    </source>
</reference>
<dbReference type="OrthoDB" id="10006285at2759"/>
<organism evidence="2 4">
    <name type="scientific">Cercospora beticola</name>
    <name type="common">Sugarbeet leaf spot fungus</name>
    <dbReference type="NCBI Taxonomy" id="122368"/>
    <lineage>
        <taxon>Eukaryota</taxon>
        <taxon>Fungi</taxon>
        <taxon>Dikarya</taxon>
        <taxon>Ascomycota</taxon>
        <taxon>Pezizomycotina</taxon>
        <taxon>Dothideomycetes</taxon>
        <taxon>Dothideomycetidae</taxon>
        <taxon>Mycosphaerellales</taxon>
        <taxon>Mycosphaerellaceae</taxon>
        <taxon>Cercospora</taxon>
    </lineage>
</organism>
<evidence type="ECO:0000313" key="3">
    <source>
        <dbReference type="EMBL" id="WPB00151.1"/>
    </source>
</evidence>
<proteinExistence type="predicted"/>
<dbReference type="AlphaFoldDB" id="A0A2G5I2R3"/>
<keyword evidence="1" id="KW-0732">Signal</keyword>
<feature type="chain" id="PRO_5013949037" evidence="1">
    <location>
        <begin position="16"/>
        <end position="412"/>
    </location>
</feature>
<gene>
    <name evidence="2" type="ORF">CB0940_02989</name>
    <name evidence="3" type="ORF">RHO25_004770</name>
</gene>
<dbReference type="SUPFAM" id="SSF50974">
    <property type="entry name" value="Nitrous oxide reductase, N-terminal domain"/>
    <property type="match status" value="1"/>
</dbReference>
<sequence>MKLLLTSLLFSAACALPTQRQSETPKALYFLENHPDGGSIVSLELMGNGKLGEPKKTSTEGFGLQSKIYGTGLDFPADPLLSQGAVTVRDNLLFTVNSGSNTISLFTIDPERPWDITLVGTADSLGEFPVSIDYSPKLRKACVLNGGAVGGIACYHVGESYELHQDGPFRPFPAGLRNNTTPMQGPPNSTAQISFNPNQDAVFASIKGDHTASPQLPGNMLIWPVDEMGMIRSESDPIIGQVDGIPMDYAFTWISPSRLFLIDPSYGGSILSFGPAPDYQIREDNHLYVPAQNFSCWSAWEPSSKTLYMVDAMSPYIFTLDEETGEYKDEIYVDIPVDGQYAFGKDELGILDVDIVDGYMYGCSGTGGIPIFDLKTNQQIEYVDLTSILDGKFMQGMTHWPKMGDDLVLRSE</sequence>
<dbReference type="InterPro" id="IPR015943">
    <property type="entry name" value="WD40/YVTN_repeat-like_dom_sf"/>
</dbReference>
<evidence type="ECO:0000313" key="2">
    <source>
        <dbReference type="EMBL" id="PIA98792.1"/>
    </source>
</evidence>
<dbReference type="Proteomes" id="UP000230605">
    <property type="component" value="Chromosome 3"/>
</dbReference>
<reference evidence="2 4" key="1">
    <citation type="submission" date="2015-10" db="EMBL/GenBank/DDBJ databases">
        <title>The cercosporin biosynthetic gene cluster was horizontally transferred to several fungal lineages and shown to be expanded in Cercospora beticola based on microsynteny with recipient genomes.</title>
        <authorList>
            <person name="De Jonge R."/>
            <person name="Ebert M.K."/>
            <person name="Suttle J.C."/>
            <person name="Jurick Ii W.M."/>
            <person name="Secor G.A."/>
            <person name="Thomma B.P."/>
            <person name="Van De Peer Y."/>
            <person name="Bolton M.D."/>
        </authorList>
    </citation>
    <scope>NUCLEOTIDE SEQUENCE [LARGE SCALE GENOMIC DNA]</scope>
    <source>
        <strain evidence="2 4">09-40</strain>
    </source>
</reference>
<feature type="signal peptide" evidence="1">
    <location>
        <begin position="1"/>
        <end position="15"/>
    </location>
</feature>
<evidence type="ECO:0000256" key="1">
    <source>
        <dbReference type="SAM" id="SignalP"/>
    </source>
</evidence>
<accession>A0A2G5I2R3</accession>
<dbReference type="InterPro" id="IPR011045">
    <property type="entry name" value="N2O_reductase_N"/>
</dbReference>
<evidence type="ECO:0000313" key="4">
    <source>
        <dbReference type="Proteomes" id="UP000230605"/>
    </source>
</evidence>
<keyword evidence="5" id="KW-1185">Reference proteome</keyword>
<protein>
    <submittedName>
        <fullName evidence="2">Uncharacterized protein</fullName>
    </submittedName>
</protein>
<evidence type="ECO:0000313" key="5">
    <source>
        <dbReference type="Proteomes" id="UP001302367"/>
    </source>
</evidence>
<dbReference type="EMBL" id="LKMD01000101">
    <property type="protein sequence ID" value="PIA98792.1"/>
    <property type="molecule type" value="Genomic_DNA"/>
</dbReference>
<name>A0A2G5I2R3_CERBT</name>
<dbReference type="EMBL" id="CP134186">
    <property type="protein sequence ID" value="WPB00151.1"/>
    <property type="molecule type" value="Genomic_DNA"/>
</dbReference>
<dbReference type="Gene3D" id="2.130.10.10">
    <property type="entry name" value="YVTN repeat-like/Quinoprotein amine dehydrogenase"/>
    <property type="match status" value="1"/>
</dbReference>